<sequence length="399" mass="45658">MLSKKLRHLLDELSDEKKSTIQHIGFGGLLQLSSTEIRHSLCEILGIPYFGRRLLLSPTNRNNRMENLSNLRDRLILMEDMAEFKKLFIFFSCATLLAPTSKLDGSHELWCTLLAGDFDINVNWGQFVLDTLVAEIRHFRLAWTDDLIKKMVHAELHDYGDFGLADVQEDERGKMHMKTLIMQAHRPHNQQRSISIEDEVQMNAIIPYETGHPPIRSYRLRRHATALQSPYVVQPSIKFLTSSSVAKQVLAYALDDTCDESQILCSMHNFFLTRFDLKCLGPDKLVDNKVVTMHCRILNGMDKENRKHFLSPNFVVNVLSTVIGIQERRPSVDMTEFEFVVPKVVQQLTPTDLCIFVIKFMQLWSNGGLSRAIANVLYCGQGHKVQGKTPNTTDNVSRK</sequence>
<dbReference type="SUPFAM" id="SSF54001">
    <property type="entry name" value="Cysteine proteinases"/>
    <property type="match status" value="1"/>
</dbReference>
<dbReference type="AlphaFoldDB" id="A0A438EWP3"/>
<evidence type="ECO:0000313" key="2">
    <source>
        <dbReference type="Proteomes" id="UP000288805"/>
    </source>
</evidence>
<dbReference type="EMBL" id="QGNW01001172">
    <property type="protein sequence ID" value="RVW52138.1"/>
    <property type="molecule type" value="Genomic_DNA"/>
</dbReference>
<accession>A0A438EWP3</accession>
<comment type="caution">
    <text evidence="1">The sequence shown here is derived from an EMBL/GenBank/DDBJ whole genome shotgun (WGS) entry which is preliminary data.</text>
</comment>
<gene>
    <name evidence="1" type="ORF">CK203_077786</name>
</gene>
<dbReference type="InterPro" id="IPR038765">
    <property type="entry name" value="Papain-like_cys_pep_sf"/>
</dbReference>
<proteinExistence type="predicted"/>
<protein>
    <submittedName>
        <fullName evidence="1">Uncharacterized protein</fullName>
    </submittedName>
</protein>
<dbReference type="Proteomes" id="UP000288805">
    <property type="component" value="Unassembled WGS sequence"/>
</dbReference>
<organism evidence="1 2">
    <name type="scientific">Vitis vinifera</name>
    <name type="common">Grape</name>
    <dbReference type="NCBI Taxonomy" id="29760"/>
    <lineage>
        <taxon>Eukaryota</taxon>
        <taxon>Viridiplantae</taxon>
        <taxon>Streptophyta</taxon>
        <taxon>Embryophyta</taxon>
        <taxon>Tracheophyta</taxon>
        <taxon>Spermatophyta</taxon>
        <taxon>Magnoliopsida</taxon>
        <taxon>eudicotyledons</taxon>
        <taxon>Gunneridae</taxon>
        <taxon>Pentapetalae</taxon>
        <taxon>rosids</taxon>
        <taxon>Vitales</taxon>
        <taxon>Vitaceae</taxon>
        <taxon>Viteae</taxon>
        <taxon>Vitis</taxon>
    </lineage>
</organism>
<reference evidence="1 2" key="1">
    <citation type="journal article" date="2018" name="PLoS Genet.">
        <title>Population sequencing reveals clonal diversity and ancestral inbreeding in the grapevine cultivar Chardonnay.</title>
        <authorList>
            <person name="Roach M.J."/>
            <person name="Johnson D.L."/>
            <person name="Bohlmann J."/>
            <person name="van Vuuren H.J."/>
            <person name="Jones S.J."/>
            <person name="Pretorius I.S."/>
            <person name="Schmidt S.A."/>
            <person name="Borneman A.R."/>
        </authorList>
    </citation>
    <scope>NUCLEOTIDE SEQUENCE [LARGE SCALE GENOMIC DNA]</scope>
    <source>
        <strain evidence="2">cv. Chardonnay</strain>
        <tissue evidence="1">Leaf</tissue>
    </source>
</reference>
<evidence type="ECO:0000313" key="1">
    <source>
        <dbReference type="EMBL" id="RVW52138.1"/>
    </source>
</evidence>
<name>A0A438EWP3_VITVI</name>